<protein>
    <submittedName>
        <fullName evidence="2">Uncharacterized protein</fullName>
    </submittedName>
</protein>
<gene>
    <name evidence="2" type="ORF">B0T24DRAFT_372528</name>
</gene>
<feature type="compositionally biased region" description="Low complexity" evidence="1">
    <location>
        <begin position="12"/>
        <end position="25"/>
    </location>
</feature>
<accession>A0AAE0K084</accession>
<dbReference type="AlphaFoldDB" id="A0AAE0K084"/>
<dbReference type="Proteomes" id="UP001287356">
    <property type="component" value="Unassembled WGS sequence"/>
</dbReference>
<comment type="caution">
    <text evidence="2">The sequence shown here is derived from an EMBL/GenBank/DDBJ whole genome shotgun (WGS) entry which is preliminary data.</text>
</comment>
<feature type="compositionally biased region" description="Basic residues" evidence="1">
    <location>
        <begin position="187"/>
        <end position="196"/>
    </location>
</feature>
<proteinExistence type="predicted"/>
<dbReference type="EMBL" id="JAULSN010000007">
    <property type="protein sequence ID" value="KAK3366931.1"/>
    <property type="molecule type" value="Genomic_DNA"/>
</dbReference>
<organism evidence="2 3">
    <name type="scientific">Lasiosphaeria ovina</name>
    <dbReference type="NCBI Taxonomy" id="92902"/>
    <lineage>
        <taxon>Eukaryota</taxon>
        <taxon>Fungi</taxon>
        <taxon>Dikarya</taxon>
        <taxon>Ascomycota</taxon>
        <taxon>Pezizomycotina</taxon>
        <taxon>Sordariomycetes</taxon>
        <taxon>Sordariomycetidae</taxon>
        <taxon>Sordariales</taxon>
        <taxon>Lasiosphaeriaceae</taxon>
        <taxon>Lasiosphaeria</taxon>
    </lineage>
</organism>
<evidence type="ECO:0000313" key="2">
    <source>
        <dbReference type="EMBL" id="KAK3366931.1"/>
    </source>
</evidence>
<feature type="region of interest" description="Disordered" evidence="1">
    <location>
        <begin position="187"/>
        <end position="214"/>
    </location>
</feature>
<feature type="region of interest" description="Disordered" evidence="1">
    <location>
        <begin position="1"/>
        <end position="34"/>
    </location>
</feature>
<name>A0AAE0K084_9PEZI</name>
<keyword evidence="3" id="KW-1185">Reference proteome</keyword>
<reference evidence="2" key="1">
    <citation type="journal article" date="2023" name="Mol. Phylogenet. Evol.">
        <title>Genome-scale phylogeny and comparative genomics of the fungal order Sordariales.</title>
        <authorList>
            <person name="Hensen N."/>
            <person name="Bonometti L."/>
            <person name="Westerberg I."/>
            <person name="Brannstrom I.O."/>
            <person name="Guillou S."/>
            <person name="Cros-Aarteil S."/>
            <person name="Calhoun S."/>
            <person name="Haridas S."/>
            <person name="Kuo A."/>
            <person name="Mondo S."/>
            <person name="Pangilinan J."/>
            <person name="Riley R."/>
            <person name="LaButti K."/>
            <person name="Andreopoulos B."/>
            <person name="Lipzen A."/>
            <person name="Chen C."/>
            <person name="Yan M."/>
            <person name="Daum C."/>
            <person name="Ng V."/>
            <person name="Clum A."/>
            <person name="Steindorff A."/>
            <person name="Ohm R.A."/>
            <person name="Martin F."/>
            <person name="Silar P."/>
            <person name="Natvig D.O."/>
            <person name="Lalanne C."/>
            <person name="Gautier V."/>
            <person name="Ament-Velasquez S.L."/>
            <person name="Kruys A."/>
            <person name="Hutchinson M.I."/>
            <person name="Powell A.J."/>
            <person name="Barry K."/>
            <person name="Miller A.N."/>
            <person name="Grigoriev I.V."/>
            <person name="Debuchy R."/>
            <person name="Gladieux P."/>
            <person name="Hiltunen Thoren M."/>
            <person name="Johannesson H."/>
        </authorList>
    </citation>
    <scope>NUCLEOTIDE SEQUENCE</scope>
    <source>
        <strain evidence="2">CBS 958.72</strain>
    </source>
</reference>
<evidence type="ECO:0000313" key="3">
    <source>
        <dbReference type="Proteomes" id="UP001287356"/>
    </source>
</evidence>
<sequence length="214" mass="22713">MAECVLRDAVMAPPSQSPAVSPSAAGSQRLTARSHDGARAFPSCCSVPAPCFEDDFQNPDLSAPSLCHPPSPLPLPWTPLAATQHRRPQIQTSPLLSTPLIVDGQSGRDCGMGVCASLPQTRRHAHSRLPSFQASRKGKNTLAKNAVAGSARVNGSASPTIVDLTELPRAPGQSRCSLKLPAHIQRARGRISRGPRHGMSTQTKAQRPFLPNTK</sequence>
<reference evidence="2" key="2">
    <citation type="submission" date="2023-06" db="EMBL/GenBank/DDBJ databases">
        <authorList>
            <consortium name="Lawrence Berkeley National Laboratory"/>
            <person name="Haridas S."/>
            <person name="Hensen N."/>
            <person name="Bonometti L."/>
            <person name="Westerberg I."/>
            <person name="Brannstrom I.O."/>
            <person name="Guillou S."/>
            <person name="Cros-Aarteil S."/>
            <person name="Calhoun S."/>
            <person name="Kuo A."/>
            <person name="Mondo S."/>
            <person name="Pangilinan J."/>
            <person name="Riley R."/>
            <person name="Labutti K."/>
            <person name="Andreopoulos B."/>
            <person name="Lipzen A."/>
            <person name="Chen C."/>
            <person name="Yanf M."/>
            <person name="Daum C."/>
            <person name="Ng V."/>
            <person name="Clum A."/>
            <person name="Steindorff A."/>
            <person name="Ohm R."/>
            <person name="Martin F."/>
            <person name="Silar P."/>
            <person name="Natvig D."/>
            <person name="Lalanne C."/>
            <person name="Gautier V."/>
            <person name="Ament-Velasquez S.L."/>
            <person name="Kruys A."/>
            <person name="Hutchinson M.I."/>
            <person name="Powell A.J."/>
            <person name="Barry K."/>
            <person name="Miller A.N."/>
            <person name="Grigoriev I.V."/>
            <person name="Debuchy R."/>
            <person name="Gladieux P."/>
            <person name="Thoren M.H."/>
            <person name="Johannesson H."/>
        </authorList>
    </citation>
    <scope>NUCLEOTIDE SEQUENCE</scope>
    <source>
        <strain evidence="2">CBS 958.72</strain>
    </source>
</reference>
<evidence type="ECO:0000256" key="1">
    <source>
        <dbReference type="SAM" id="MobiDB-lite"/>
    </source>
</evidence>